<proteinExistence type="predicted"/>
<keyword evidence="2" id="KW-1185">Reference proteome</keyword>
<gene>
    <name evidence="1" type="ORF">BIFBRE_04431</name>
</gene>
<dbReference type="HOGENOM" id="CLU_3077238_0_0_11"/>
<sequence length="52" mass="5593">MGNTRRGGAPKAFHHIAKYTTYDKEPGPGMGSDSCYAVMKPFGLISLMAHGH</sequence>
<dbReference type="Proteomes" id="UP000003191">
    <property type="component" value="Unassembled WGS sequence"/>
</dbReference>
<protein>
    <submittedName>
        <fullName evidence="1">Uncharacterized protein</fullName>
    </submittedName>
</protein>
<organism evidence="1 2">
    <name type="scientific">Bifidobacterium breve DSM 20213 = JCM 1192</name>
    <dbReference type="NCBI Taxonomy" id="518634"/>
    <lineage>
        <taxon>Bacteria</taxon>
        <taxon>Bacillati</taxon>
        <taxon>Actinomycetota</taxon>
        <taxon>Actinomycetes</taxon>
        <taxon>Bifidobacteriales</taxon>
        <taxon>Bifidobacteriaceae</taxon>
        <taxon>Bifidobacterium</taxon>
    </lineage>
</organism>
<dbReference type="EMBL" id="ACCG02000012">
    <property type="protein sequence ID" value="EFE88549.1"/>
    <property type="molecule type" value="Genomic_DNA"/>
</dbReference>
<name>D4BQQ4_BIFBR</name>
<reference evidence="1 2" key="1">
    <citation type="submission" date="2010-02" db="EMBL/GenBank/DDBJ databases">
        <authorList>
            <person name="Weinstock G."/>
            <person name="Sodergren E."/>
            <person name="Clifton S."/>
            <person name="Fulton L."/>
            <person name="Fulton B."/>
            <person name="Courtney L."/>
            <person name="Fronick C."/>
            <person name="Harrison M."/>
            <person name="Strong C."/>
            <person name="Farmer C."/>
            <person name="Delahaunty K."/>
            <person name="Markovic C."/>
            <person name="Hall O."/>
            <person name="Minx P."/>
            <person name="Tomlinson C."/>
            <person name="Mitreva M."/>
            <person name="Nelson J."/>
            <person name="Hou S."/>
            <person name="Wollam A."/>
            <person name="Pepin K.H."/>
            <person name="Johnson M."/>
            <person name="Bhonagiri V."/>
            <person name="Zhang X."/>
            <person name="Suruliraj S."/>
            <person name="Warren W."/>
            <person name="Chinwalla A."/>
            <person name="Mardis E.R."/>
            <person name="Wilson R.K."/>
        </authorList>
    </citation>
    <scope>NUCLEOTIDE SEQUENCE [LARGE SCALE GENOMIC DNA]</scope>
    <source>
        <strain evidence="1 2">DSM 20213</strain>
    </source>
</reference>
<evidence type="ECO:0000313" key="1">
    <source>
        <dbReference type="EMBL" id="EFE88549.1"/>
    </source>
</evidence>
<dbReference type="AlphaFoldDB" id="D4BQQ4"/>
<accession>D4BQQ4</accession>
<evidence type="ECO:0000313" key="2">
    <source>
        <dbReference type="Proteomes" id="UP000003191"/>
    </source>
</evidence>
<comment type="caution">
    <text evidence="1">The sequence shown here is derived from an EMBL/GenBank/DDBJ whole genome shotgun (WGS) entry which is preliminary data.</text>
</comment>